<dbReference type="PANTHER" id="PTHR14015">
    <property type="entry name" value="OPIOID GROWTH FACTOR RECEPTOR OGFR ZETA-TYPE OPIOID RECEPTOR"/>
    <property type="match status" value="1"/>
</dbReference>
<dbReference type="InterPro" id="IPR039574">
    <property type="entry name" value="OGFr"/>
</dbReference>
<dbReference type="EMBL" id="CATNWA010014522">
    <property type="protein sequence ID" value="CAI9572825.1"/>
    <property type="molecule type" value="Genomic_DNA"/>
</dbReference>
<dbReference type="Pfam" id="PF04664">
    <property type="entry name" value="OGFr_N"/>
    <property type="match status" value="1"/>
</dbReference>
<keyword evidence="5" id="KW-1185">Reference proteome</keyword>
<proteinExistence type="inferred from homology"/>
<dbReference type="PANTHER" id="PTHR14015:SF1">
    <property type="entry name" value="OPIOID GROWTH FACTOR RECEPTOR"/>
    <property type="match status" value="1"/>
</dbReference>
<evidence type="ECO:0000256" key="1">
    <source>
        <dbReference type="ARBA" id="ARBA00010365"/>
    </source>
</evidence>
<comment type="caution">
    <text evidence="4">The sequence shown here is derived from an EMBL/GenBank/DDBJ whole genome shotgun (WGS) entry which is preliminary data.</text>
</comment>
<dbReference type="InterPro" id="IPR006757">
    <property type="entry name" value="OGF_rcpt"/>
</dbReference>
<feature type="compositionally biased region" description="Basic and acidic residues" evidence="2">
    <location>
        <begin position="313"/>
        <end position="324"/>
    </location>
</feature>
<sequence>MSRDPEEAWSPEYDSTWDDEEEEKTRGHKEPGSRGQPNNCRNRATRAARDLQNYRHGYVTDKRYHCYLSSHPETPNPNVDFYKGNIRFEPDGLLIKDLLKEWNKKYDILERNHCYIQWLFPLREYGMNSCAKPLTKTEMEEMKKDESIQMMFLDAYKLMLDFYGIKLENKKTGKVTLADNWENRFKNLNDHSHNNLRITRILKCLGELGFEHYQAPLVRFFLEETLCNSRLQNVKRSALDYFMFTVKNKVERQKLVHFAWEHYPQQEKFIWGPVEKLRAYQPPAENEYGSKNCQKEKNDESDEEGQKNGQLDSCKKNSEEEGLKYSDSGSENVECKRDSIKPDKKLSEECIPLKESHRKCPEEGSSRSSEAVCNNKGLFSSSGPNMNGVQILTEDVDKKSNEEERNEFSYEVSPKHDHKVPSAVGKENEGKVERQVSGNQHENFQQDNTHKEIVNTPVGTPRKRKRQNGKGTSDGGPPQSDVNSGLPKEEGEEDRVDGVNDEVKKLKLSVSSQILKEIKKWQTTYQATLLAEIPNGLMMVVV</sequence>
<evidence type="ECO:0000259" key="3">
    <source>
        <dbReference type="Pfam" id="PF04664"/>
    </source>
</evidence>
<feature type="compositionally biased region" description="Basic and acidic residues" evidence="2">
    <location>
        <begin position="395"/>
        <end position="408"/>
    </location>
</feature>
<feature type="region of interest" description="Disordered" evidence="2">
    <location>
        <begin position="283"/>
        <end position="337"/>
    </location>
</feature>
<feature type="region of interest" description="Disordered" evidence="2">
    <location>
        <begin position="1"/>
        <end position="42"/>
    </location>
</feature>
<evidence type="ECO:0000313" key="4">
    <source>
        <dbReference type="EMBL" id="CAI9572825.1"/>
    </source>
</evidence>
<accession>A0ABN9DJN2</accession>
<comment type="similarity">
    <text evidence="1">Belongs to the opioid growth factor receptor family.</text>
</comment>
<feature type="domain" description="Opioid growth factor receptor (OGFr) conserved" evidence="3">
    <location>
        <begin position="76"/>
        <end position="277"/>
    </location>
</feature>
<organism evidence="4 5">
    <name type="scientific">Staurois parvus</name>
    <dbReference type="NCBI Taxonomy" id="386267"/>
    <lineage>
        <taxon>Eukaryota</taxon>
        <taxon>Metazoa</taxon>
        <taxon>Chordata</taxon>
        <taxon>Craniata</taxon>
        <taxon>Vertebrata</taxon>
        <taxon>Euteleostomi</taxon>
        <taxon>Amphibia</taxon>
        <taxon>Batrachia</taxon>
        <taxon>Anura</taxon>
        <taxon>Neobatrachia</taxon>
        <taxon>Ranoidea</taxon>
        <taxon>Ranidae</taxon>
        <taxon>Staurois</taxon>
    </lineage>
</organism>
<reference evidence="4" key="1">
    <citation type="submission" date="2023-05" db="EMBL/GenBank/DDBJ databases">
        <authorList>
            <person name="Stuckert A."/>
        </authorList>
    </citation>
    <scope>NUCLEOTIDE SEQUENCE</scope>
</reference>
<evidence type="ECO:0000256" key="2">
    <source>
        <dbReference type="SAM" id="MobiDB-lite"/>
    </source>
</evidence>
<feature type="compositionally biased region" description="Basic and acidic residues" evidence="2">
    <location>
        <begin position="353"/>
        <end position="365"/>
    </location>
</feature>
<feature type="compositionally biased region" description="Polar residues" evidence="2">
    <location>
        <begin position="436"/>
        <end position="447"/>
    </location>
</feature>
<evidence type="ECO:0000313" key="5">
    <source>
        <dbReference type="Proteomes" id="UP001162483"/>
    </source>
</evidence>
<gene>
    <name evidence="4" type="ORF">SPARVUS_LOCUS7505537</name>
</gene>
<dbReference type="Proteomes" id="UP001162483">
    <property type="component" value="Unassembled WGS sequence"/>
</dbReference>
<protein>
    <recommendedName>
        <fullName evidence="3">Opioid growth factor receptor (OGFr) conserved domain-containing protein</fullName>
    </recommendedName>
</protein>
<feature type="compositionally biased region" description="Basic and acidic residues" evidence="2">
    <location>
        <begin position="23"/>
        <end position="32"/>
    </location>
</feature>
<feature type="region of interest" description="Disordered" evidence="2">
    <location>
        <begin position="353"/>
        <end position="501"/>
    </location>
</feature>
<name>A0ABN9DJN2_9NEOB</name>
<feature type="compositionally biased region" description="Polar residues" evidence="2">
    <location>
        <begin position="366"/>
        <end position="390"/>
    </location>
</feature>